<organism evidence="3 4">
    <name type="scientific">Radiobacillus deserti</name>
    <dbReference type="NCBI Taxonomy" id="2594883"/>
    <lineage>
        <taxon>Bacteria</taxon>
        <taxon>Bacillati</taxon>
        <taxon>Bacillota</taxon>
        <taxon>Bacilli</taxon>
        <taxon>Bacillales</taxon>
        <taxon>Bacillaceae</taxon>
        <taxon>Radiobacillus</taxon>
    </lineage>
</organism>
<dbReference type="PANTHER" id="PTHR38430:SF1">
    <property type="entry name" value="PROTEIN-ARGININE KINASE ACTIVATOR PROTEIN"/>
    <property type="match status" value="1"/>
</dbReference>
<dbReference type="GO" id="GO:1990170">
    <property type="term" value="P:stress response to cadmium ion"/>
    <property type="evidence" value="ECO:0007669"/>
    <property type="project" value="TreeGrafter"/>
</dbReference>
<name>A0A516KBU0_9BACI</name>
<feature type="coiled-coil region" evidence="1">
    <location>
        <begin position="129"/>
        <end position="156"/>
    </location>
</feature>
<dbReference type="GO" id="GO:0050897">
    <property type="term" value="F:cobalt ion binding"/>
    <property type="evidence" value="ECO:0007669"/>
    <property type="project" value="TreeGrafter"/>
</dbReference>
<dbReference type="GO" id="GO:1990169">
    <property type="term" value="P:stress response to copper ion"/>
    <property type="evidence" value="ECO:0007669"/>
    <property type="project" value="TreeGrafter"/>
</dbReference>
<dbReference type="InterPro" id="IPR001943">
    <property type="entry name" value="UVR_dom"/>
</dbReference>
<sequence length="176" mass="20155">MECQECQERQATLKFTKIVNGNKTEIKVCEQCAKEKGYISFEEEAYTLHDLLSGLFNFDLSEQKKAVNTEQGLSCPKCGMSYQEFTRVGKFGCASCYETFSGRLNPILRRVHSGNTRHKGKVPNRKGMDIRHRQQIEAYKEKLKELIEAEEFEQAAEVRDQIKALEISKSTGEDES</sequence>
<dbReference type="EMBL" id="CP041666">
    <property type="protein sequence ID" value="QDP38856.1"/>
    <property type="molecule type" value="Genomic_DNA"/>
</dbReference>
<evidence type="ECO:0000313" key="4">
    <source>
        <dbReference type="Proteomes" id="UP000315215"/>
    </source>
</evidence>
<dbReference type="GO" id="GO:0005507">
    <property type="term" value="F:copper ion binding"/>
    <property type="evidence" value="ECO:0007669"/>
    <property type="project" value="TreeGrafter"/>
</dbReference>
<gene>
    <name evidence="3" type="ORF">FN924_00605</name>
</gene>
<dbReference type="Proteomes" id="UP000315215">
    <property type="component" value="Chromosome"/>
</dbReference>
<protein>
    <recommendedName>
        <fullName evidence="2">UVR domain-containing protein</fullName>
    </recommendedName>
</protein>
<dbReference type="PIRSF" id="PIRSF015034">
    <property type="entry name" value="YacH"/>
    <property type="match status" value="1"/>
</dbReference>
<evidence type="ECO:0000313" key="3">
    <source>
        <dbReference type="EMBL" id="QDP38856.1"/>
    </source>
</evidence>
<dbReference type="KEGG" id="aqt:FN924_00605"/>
<dbReference type="InterPro" id="IPR025542">
    <property type="entry name" value="YacH"/>
</dbReference>
<dbReference type="GO" id="GO:0046870">
    <property type="term" value="F:cadmium ion binding"/>
    <property type="evidence" value="ECO:0007669"/>
    <property type="project" value="TreeGrafter"/>
</dbReference>
<reference evidence="3 4" key="1">
    <citation type="submission" date="2019-07" db="EMBL/GenBank/DDBJ databases">
        <authorList>
            <person name="Li J."/>
        </authorList>
    </citation>
    <scope>NUCLEOTIDE SEQUENCE [LARGE SCALE GENOMIC DNA]</scope>
    <source>
        <strain evidence="3 4">TKL69</strain>
    </source>
</reference>
<dbReference type="PANTHER" id="PTHR38430">
    <property type="entry name" value="PROTEIN-ARGININE KINASE ACTIVATOR PROTEIN"/>
    <property type="match status" value="1"/>
</dbReference>
<accession>A0A516KBU0</accession>
<dbReference type="GO" id="GO:0008270">
    <property type="term" value="F:zinc ion binding"/>
    <property type="evidence" value="ECO:0007669"/>
    <property type="project" value="TreeGrafter"/>
</dbReference>
<keyword evidence="4" id="KW-1185">Reference proteome</keyword>
<evidence type="ECO:0000259" key="2">
    <source>
        <dbReference type="PROSITE" id="PS50151"/>
    </source>
</evidence>
<dbReference type="OrthoDB" id="9788704at2"/>
<dbReference type="SUPFAM" id="SSF46600">
    <property type="entry name" value="C-terminal UvrC-binding domain of UvrB"/>
    <property type="match status" value="1"/>
</dbReference>
<proteinExistence type="predicted"/>
<dbReference type="InterPro" id="IPR036876">
    <property type="entry name" value="UVR_dom_sf"/>
</dbReference>
<feature type="domain" description="UVR" evidence="2">
    <location>
        <begin position="133"/>
        <end position="168"/>
    </location>
</feature>
<dbReference type="AlphaFoldDB" id="A0A516KBU0"/>
<dbReference type="RefSeq" id="WP_143891609.1">
    <property type="nucleotide sequence ID" value="NZ_CP041666.1"/>
</dbReference>
<dbReference type="PROSITE" id="PS50151">
    <property type="entry name" value="UVR"/>
    <property type="match status" value="1"/>
</dbReference>
<dbReference type="Pfam" id="PF02151">
    <property type="entry name" value="UVR"/>
    <property type="match status" value="1"/>
</dbReference>
<evidence type="ECO:0000256" key="1">
    <source>
        <dbReference type="SAM" id="Coils"/>
    </source>
</evidence>
<keyword evidence="1" id="KW-0175">Coiled coil</keyword>